<keyword evidence="2" id="KW-1185">Reference proteome</keyword>
<protein>
    <submittedName>
        <fullName evidence="1">Uncharacterized protein</fullName>
    </submittedName>
</protein>
<dbReference type="EMBL" id="BLXT01003614">
    <property type="protein sequence ID" value="GFO02640.1"/>
    <property type="molecule type" value="Genomic_DNA"/>
</dbReference>
<organism evidence="1 2">
    <name type="scientific">Plakobranchus ocellatus</name>
    <dbReference type="NCBI Taxonomy" id="259542"/>
    <lineage>
        <taxon>Eukaryota</taxon>
        <taxon>Metazoa</taxon>
        <taxon>Spiralia</taxon>
        <taxon>Lophotrochozoa</taxon>
        <taxon>Mollusca</taxon>
        <taxon>Gastropoda</taxon>
        <taxon>Heterobranchia</taxon>
        <taxon>Euthyneura</taxon>
        <taxon>Panpulmonata</taxon>
        <taxon>Sacoglossa</taxon>
        <taxon>Placobranchoidea</taxon>
        <taxon>Plakobranchidae</taxon>
        <taxon>Plakobranchus</taxon>
    </lineage>
</organism>
<dbReference type="AlphaFoldDB" id="A0AAV4A725"/>
<reference evidence="1 2" key="1">
    <citation type="journal article" date="2021" name="Elife">
        <title>Chloroplast acquisition without the gene transfer in kleptoplastic sea slugs, Plakobranchus ocellatus.</title>
        <authorList>
            <person name="Maeda T."/>
            <person name="Takahashi S."/>
            <person name="Yoshida T."/>
            <person name="Shimamura S."/>
            <person name="Takaki Y."/>
            <person name="Nagai Y."/>
            <person name="Toyoda A."/>
            <person name="Suzuki Y."/>
            <person name="Arimoto A."/>
            <person name="Ishii H."/>
            <person name="Satoh N."/>
            <person name="Nishiyama T."/>
            <person name="Hasebe M."/>
            <person name="Maruyama T."/>
            <person name="Minagawa J."/>
            <person name="Obokata J."/>
            <person name="Shigenobu S."/>
        </authorList>
    </citation>
    <scope>NUCLEOTIDE SEQUENCE [LARGE SCALE GENOMIC DNA]</scope>
</reference>
<comment type="caution">
    <text evidence="1">The sequence shown here is derived from an EMBL/GenBank/DDBJ whole genome shotgun (WGS) entry which is preliminary data.</text>
</comment>
<evidence type="ECO:0000313" key="2">
    <source>
        <dbReference type="Proteomes" id="UP000735302"/>
    </source>
</evidence>
<accession>A0AAV4A725</accession>
<sequence length="207" mass="23845">MANPQQGDVGLSVRPGRQWRGLNPHVYSKFNRVNISRQQLTQSLPHIATLTAYQKYEWPPELLGPQCKTERENSIWNLVREFYLCTEENTMEKKLICCATSCKTGVLPPTYCSTSFLNSPQGVFCHLHRNLLLTCLALDVRIDPSNICMELHIIIPRTTVQSLDNLPRCQRYFLLSISLILYRQLLPHSSSHRPQNQRAPERTEKLA</sequence>
<proteinExistence type="predicted"/>
<dbReference type="Proteomes" id="UP000735302">
    <property type="component" value="Unassembled WGS sequence"/>
</dbReference>
<gene>
    <name evidence="1" type="ORF">PoB_002914500</name>
</gene>
<name>A0AAV4A725_9GAST</name>
<evidence type="ECO:0000313" key="1">
    <source>
        <dbReference type="EMBL" id="GFO02640.1"/>
    </source>
</evidence>